<evidence type="ECO:0000313" key="9">
    <source>
        <dbReference type="EMBL" id="BDM70827.1"/>
    </source>
</evidence>
<dbReference type="PANTHER" id="PTHR42718:SF39">
    <property type="entry name" value="ACTINORHODIN TRANSPORTER-RELATED"/>
    <property type="match status" value="1"/>
</dbReference>
<organism evidence="9 10">
    <name type="scientific">Streptomyces nigrescens</name>
    <dbReference type="NCBI Taxonomy" id="1920"/>
    <lineage>
        <taxon>Bacteria</taxon>
        <taxon>Bacillati</taxon>
        <taxon>Actinomycetota</taxon>
        <taxon>Actinomycetes</taxon>
        <taxon>Kitasatosporales</taxon>
        <taxon>Streptomycetaceae</taxon>
        <taxon>Streptomyces</taxon>
    </lineage>
</organism>
<feature type="region of interest" description="Disordered" evidence="6">
    <location>
        <begin position="6"/>
        <end position="37"/>
    </location>
</feature>
<evidence type="ECO:0000256" key="5">
    <source>
        <dbReference type="ARBA" id="ARBA00023251"/>
    </source>
</evidence>
<name>A0ABN6QZF6_STRNI</name>
<dbReference type="InterPro" id="IPR036259">
    <property type="entry name" value="MFS_trans_sf"/>
</dbReference>
<keyword evidence="2 7" id="KW-0812">Transmembrane</keyword>
<dbReference type="Gene3D" id="1.20.1720.10">
    <property type="entry name" value="Multidrug resistance protein D"/>
    <property type="match status" value="2"/>
</dbReference>
<dbReference type="Pfam" id="PF07690">
    <property type="entry name" value="MFS_1"/>
    <property type="match status" value="1"/>
</dbReference>
<feature type="transmembrane region" description="Helical" evidence="7">
    <location>
        <begin position="371"/>
        <end position="391"/>
    </location>
</feature>
<feature type="transmembrane region" description="Helical" evidence="7">
    <location>
        <begin position="233"/>
        <end position="250"/>
    </location>
</feature>
<feature type="transmembrane region" description="Helical" evidence="7">
    <location>
        <begin position="203"/>
        <end position="221"/>
    </location>
</feature>
<keyword evidence="5" id="KW-0046">Antibiotic resistance</keyword>
<dbReference type="InterPro" id="IPR020846">
    <property type="entry name" value="MFS_dom"/>
</dbReference>
<evidence type="ECO:0000259" key="8">
    <source>
        <dbReference type="PROSITE" id="PS50850"/>
    </source>
</evidence>
<dbReference type="InterPro" id="IPR011701">
    <property type="entry name" value="MFS"/>
</dbReference>
<feature type="transmembrane region" description="Helical" evidence="7">
    <location>
        <begin position="262"/>
        <end position="281"/>
    </location>
</feature>
<protein>
    <submittedName>
        <fullName evidence="9">MFS transporter</fullName>
    </submittedName>
</protein>
<dbReference type="EMBL" id="AP026073">
    <property type="protein sequence ID" value="BDM70827.1"/>
    <property type="molecule type" value="Genomic_DNA"/>
</dbReference>
<feature type="transmembrane region" description="Helical" evidence="7">
    <location>
        <begin position="47"/>
        <end position="69"/>
    </location>
</feature>
<evidence type="ECO:0000256" key="1">
    <source>
        <dbReference type="ARBA" id="ARBA00004651"/>
    </source>
</evidence>
<feature type="compositionally biased region" description="Pro residues" evidence="6">
    <location>
        <begin position="15"/>
        <end position="24"/>
    </location>
</feature>
<dbReference type="PROSITE" id="PS50850">
    <property type="entry name" value="MFS"/>
    <property type="match status" value="1"/>
</dbReference>
<dbReference type="Proteomes" id="UP001059597">
    <property type="component" value="Chromosome"/>
</dbReference>
<keyword evidence="3 7" id="KW-1133">Transmembrane helix</keyword>
<feature type="transmembrane region" description="Helical" evidence="7">
    <location>
        <begin position="470"/>
        <end position="496"/>
    </location>
</feature>
<accession>A0ABN6QZF6</accession>
<evidence type="ECO:0000256" key="3">
    <source>
        <dbReference type="ARBA" id="ARBA00022989"/>
    </source>
</evidence>
<evidence type="ECO:0000256" key="6">
    <source>
        <dbReference type="SAM" id="MobiDB-lite"/>
    </source>
</evidence>
<feature type="transmembrane region" description="Helical" evidence="7">
    <location>
        <begin position="135"/>
        <end position="156"/>
    </location>
</feature>
<feature type="transmembrane region" description="Helical" evidence="7">
    <location>
        <begin position="81"/>
        <end position="99"/>
    </location>
</feature>
<feature type="transmembrane region" description="Helical" evidence="7">
    <location>
        <begin position="403"/>
        <end position="422"/>
    </location>
</feature>
<feature type="transmembrane region" description="Helical" evidence="7">
    <location>
        <begin position="168"/>
        <end position="191"/>
    </location>
</feature>
<feature type="domain" description="Major facilitator superfamily (MFS) profile" evidence="8">
    <location>
        <begin position="44"/>
        <end position="500"/>
    </location>
</feature>
<proteinExistence type="predicted"/>
<evidence type="ECO:0000256" key="7">
    <source>
        <dbReference type="SAM" id="Phobius"/>
    </source>
</evidence>
<dbReference type="PANTHER" id="PTHR42718">
    <property type="entry name" value="MAJOR FACILITATOR SUPERFAMILY MULTIDRUG TRANSPORTER MFSC"/>
    <property type="match status" value="1"/>
</dbReference>
<feature type="transmembrane region" description="Helical" evidence="7">
    <location>
        <begin position="443"/>
        <end position="464"/>
    </location>
</feature>
<feature type="compositionally biased region" description="Low complexity" evidence="6">
    <location>
        <begin position="25"/>
        <end position="37"/>
    </location>
</feature>
<evidence type="ECO:0000256" key="2">
    <source>
        <dbReference type="ARBA" id="ARBA00022692"/>
    </source>
</evidence>
<evidence type="ECO:0000313" key="10">
    <source>
        <dbReference type="Proteomes" id="UP001059597"/>
    </source>
</evidence>
<reference evidence="9" key="1">
    <citation type="submission" date="2022-06" db="EMBL/GenBank/DDBJ databases">
        <title>Complete genome sequence of Streptomyces nigrescens HEK616.</title>
        <authorList>
            <person name="Asamizu S."/>
            <person name="Onaka H."/>
        </authorList>
    </citation>
    <scope>NUCLEOTIDE SEQUENCE</scope>
    <source>
        <strain evidence="9">HEK616</strain>
    </source>
</reference>
<evidence type="ECO:0000256" key="4">
    <source>
        <dbReference type="ARBA" id="ARBA00023136"/>
    </source>
</evidence>
<feature type="transmembrane region" description="Helical" evidence="7">
    <location>
        <begin position="337"/>
        <end position="359"/>
    </location>
</feature>
<dbReference type="SUPFAM" id="SSF103473">
    <property type="entry name" value="MFS general substrate transporter"/>
    <property type="match status" value="1"/>
</dbReference>
<keyword evidence="10" id="KW-1185">Reference proteome</keyword>
<dbReference type="CDD" id="cd17321">
    <property type="entry name" value="MFS_MMR_MDR_like"/>
    <property type="match status" value="1"/>
</dbReference>
<keyword evidence="4 7" id="KW-0472">Membrane</keyword>
<sequence>MARAARARLGAMTPLRPPADPAPSSPAAAAPHTAAVSPPAPWRALSVVLTGVFMAVLDTFIVLVAAPAIQDDLRASDADVQLILAGYQLTYAVALITGARLGDRFGRKRCFLLGMGLFTLASVGCAAAPGAGGLIAARLVQGLGAAVMFPQVFSTIQVLLPPERRARAFGVLGAVIGAAGVVGQLLGGVLLSADLFGASWRPIFWVNVPVGLVTLALAAVLLPESRAPESHRLDLAGVAVLTVALFLLVVPVVEGREAGWPAWAWVSLAAGVLALLAFGAVERRVAARGRSPLVRPGLLRERAFAVGMVLVLLAYSGINSFFLVLSLTVQDGLGLDALGAGLFYLPFAAGFFTGSLVAGRLARYGKRLLRTGALVLGLGHAVALGVVVLAGDTLTARSLALPLLVVGLGNGVLVTPLLNTVLARIRPAEIGMASGVLSTGQQIGGSVGVALVGVLFYGALGHAARHDVGAYGHALMAALLFDLALAAALSLLLRVLPDPAPAGR</sequence>
<gene>
    <name evidence="9" type="ORF">HEK616_43140</name>
</gene>
<feature type="transmembrane region" description="Helical" evidence="7">
    <location>
        <begin position="111"/>
        <end position="129"/>
    </location>
</feature>
<comment type="subcellular location">
    <subcellularLocation>
        <location evidence="1">Cell membrane</location>
        <topology evidence="1">Multi-pass membrane protein</topology>
    </subcellularLocation>
</comment>
<feature type="transmembrane region" description="Helical" evidence="7">
    <location>
        <begin position="302"/>
        <end position="325"/>
    </location>
</feature>